<dbReference type="InterPro" id="IPR057309">
    <property type="entry name" value="PcsB_CC"/>
</dbReference>
<feature type="region of interest" description="Disordered" evidence="3">
    <location>
        <begin position="421"/>
        <end position="472"/>
    </location>
</feature>
<dbReference type="OrthoDB" id="9785345at2"/>
<keyword evidence="7" id="KW-1185">Reference proteome</keyword>
<dbReference type="AlphaFoldDB" id="A0A1D9P367"/>
<name>A0A1D9P367_9FIRM</name>
<dbReference type="Gene3D" id="1.10.10.2520">
    <property type="entry name" value="Cell wall hydrolase SleB, domain 1"/>
    <property type="match status" value="1"/>
</dbReference>
<evidence type="ECO:0000256" key="3">
    <source>
        <dbReference type="SAM" id="MobiDB-lite"/>
    </source>
</evidence>
<evidence type="ECO:0000259" key="4">
    <source>
        <dbReference type="Pfam" id="PF07486"/>
    </source>
</evidence>
<evidence type="ECO:0000313" key="7">
    <source>
        <dbReference type="Proteomes" id="UP000179284"/>
    </source>
</evidence>
<evidence type="ECO:0000256" key="1">
    <source>
        <dbReference type="ARBA" id="ARBA00022729"/>
    </source>
</evidence>
<sequence>MRRKVIAGILLFSLLFVNIFSFDSYADELDETIASMRQKEEETQETISNLEKQTKETQDAIKALEGEKAQTQSNVTNLQSQSNALQSTINGYNSKLNTLNGEISEAEAAMAEVSSEIVKLNNELQEAQKQERERYEALKKRIQTTYEKGGTQGLIRILLESGSIQEFLTVFEYLNAVVDYDQKKIGEYQALQDEIEAKKAVVEEKEAELDKYQEALDEKHDELAGLTDQVKGQLNTTNSSLSSEKNKLANYDQQLQQLDAKMKSLESQTAAANAALAQQIADRLALTKEDTSGSYSASADELTWLAATIQAEADGESYTGKLGVGSVIMNRVKSSAFPNTIIGVITQNMQFASYRSGKVELIISNGPNSTCIRAAQEVLGGARVGDYLFFMTQYWADYYGISEYYMIGHHAFFYRWVTKPKEEAPQEQQPAPEENNESEQPQEAPPEENNQEENTDNGDNEENNDDSEENSD</sequence>
<keyword evidence="6" id="KW-0378">Hydrolase</keyword>
<keyword evidence="1" id="KW-0732">Signal</keyword>
<feature type="compositionally biased region" description="Low complexity" evidence="3">
    <location>
        <begin position="426"/>
        <end position="442"/>
    </location>
</feature>
<proteinExistence type="predicted"/>
<feature type="domain" description="Peptidoglycan hydrolase PcsB coiled-coil" evidence="5">
    <location>
        <begin position="125"/>
        <end position="198"/>
    </location>
</feature>
<dbReference type="GO" id="GO:0016787">
    <property type="term" value="F:hydrolase activity"/>
    <property type="evidence" value="ECO:0007669"/>
    <property type="project" value="UniProtKB-KW"/>
</dbReference>
<evidence type="ECO:0000259" key="5">
    <source>
        <dbReference type="Pfam" id="PF24568"/>
    </source>
</evidence>
<dbReference type="InterPro" id="IPR042047">
    <property type="entry name" value="SleB_dom1"/>
</dbReference>
<feature type="coiled-coil region" evidence="2">
    <location>
        <begin position="188"/>
        <end position="275"/>
    </location>
</feature>
<dbReference type="Proteomes" id="UP000179284">
    <property type="component" value="Chromosome I"/>
</dbReference>
<evidence type="ECO:0000256" key="2">
    <source>
        <dbReference type="SAM" id="Coils"/>
    </source>
</evidence>
<feature type="coiled-coil region" evidence="2">
    <location>
        <begin position="22"/>
        <end position="148"/>
    </location>
</feature>
<dbReference type="SUPFAM" id="SSF57997">
    <property type="entry name" value="Tropomyosin"/>
    <property type="match status" value="1"/>
</dbReference>
<dbReference type="InterPro" id="IPR011105">
    <property type="entry name" value="Cell_wall_hydrolase_SleB"/>
</dbReference>
<dbReference type="EMBL" id="CP017831">
    <property type="protein sequence ID" value="AOZ96951.1"/>
    <property type="molecule type" value="Genomic_DNA"/>
</dbReference>
<dbReference type="Pfam" id="PF24568">
    <property type="entry name" value="CC_PcsB"/>
    <property type="match status" value="1"/>
</dbReference>
<dbReference type="KEGG" id="bhu:bhn_I1918"/>
<accession>A0A1D9P367</accession>
<organism evidence="6 7">
    <name type="scientific">Butyrivibrio hungatei</name>
    <dbReference type="NCBI Taxonomy" id="185008"/>
    <lineage>
        <taxon>Bacteria</taxon>
        <taxon>Bacillati</taxon>
        <taxon>Bacillota</taxon>
        <taxon>Clostridia</taxon>
        <taxon>Lachnospirales</taxon>
        <taxon>Lachnospiraceae</taxon>
        <taxon>Butyrivibrio</taxon>
    </lineage>
</organism>
<gene>
    <name evidence="6" type="ORF">bhn_I1918</name>
</gene>
<feature type="compositionally biased region" description="Acidic residues" evidence="3">
    <location>
        <begin position="445"/>
        <end position="472"/>
    </location>
</feature>
<evidence type="ECO:0000313" key="6">
    <source>
        <dbReference type="EMBL" id="AOZ96951.1"/>
    </source>
</evidence>
<reference evidence="7" key="1">
    <citation type="submission" date="2016-10" db="EMBL/GenBank/DDBJ databases">
        <title>The complete genome sequence of the rumen bacterium Butyrivibrio hungatei MB2003.</title>
        <authorList>
            <person name="Palevich N."/>
            <person name="Kelly W.J."/>
            <person name="Leahy S.C."/>
            <person name="Altermann E."/>
            <person name="Rakonjac J."/>
            <person name="Attwood G.T."/>
        </authorList>
    </citation>
    <scope>NUCLEOTIDE SEQUENCE [LARGE SCALE GENOMIC DNA]</scope>
    <source>
        <strain evidence="7">MB2003</strain>
    </source>
</reference>
<dbReference type="Pfam" id="PF07486">
    <property type="entry name" value="Hydrolase_2"/>
    <property type="match status" value="1"/>
</dbReference>
<feature type="domain" description="Cell wall hydrolase SleB" evidence="4">
    <location>
        <begin position="315"/>
        <end position="413"/>
    </location>
</feature>
<dbReference type="PANTHER" id="PTHR18937:SF171">
    <property type="entry name" value="SPORULATION PROTEIN SPO15"/>
    <property type="match status" value="1"/>
</dbReference>
<dbReference type="Gene3D" id="6.10.250.3150">
    <property type="match status" value="1"/>
</dbReference>
<protein>
    <submittedName>
        <fullName evidence="6">Cell wall hydrolase</fullName>
    </submittedName>
</protein>
<keyword evidence="2" id="KW-0175">Coiled coil</keyword>
<dbReference type="PANTHER" id="PTHR18937">
    <property type="entry name" value="STRUCTURAL MAINTENANCE OF CHROMOSOMES SMC FAMILY MEMBER"/>
    <property type="match status" value="1"/>
</dbReference>